<organism evidence="1 2">
    <name type="scientific">Araneus ventricosus</name>
    <name type="common">Orbweaver spider</name>
    <name type="synonym">Epeira ventricosa</name>
    <dbReference type="NCBI Taxonomy" id="182803"/>
    <lineage>
        <taxon>Eukaryota</taxon>
        <taxon>Metazoa</taxon>
        <taxon>Ecdysozoa</taxon>
        <taxon>Arthropoda</taxon>
        <taxon>Chelicerata</taxon>
        <taxon>Arachnida</taxon>
        <taxon>Araneae</taxon>
        <taxon>Araneomorphae</taxon>
        <taxon>Entelegynae</taxon>
        <taxon>Araneoidea</taxon>
        <taxon>Araneidae</taxon>
        <taxon>Araneus</taxon>
    </lineage>
</organism>
<dbReference type="AlphaFoldDB" id="A0A4Y2AP40"/>
<evidence type="ECO:0000313" key="2">
    <source>
        <dbReference type="Proteomes" id="UP000499080"/>
    </source>
</evidence>
<gene>
    <name evidence="1" type="ORF">AVEN_143598_1</name>
</gene>
<name>A0A4Y2AP40_ARAVE</name>
<keyword evidence="2" id="KW-1185">Reference proteome</keyword>
<evidence type="ECO:0000313" key="1">
    <source>
        <dbReference type="EMBL" id="GBL81277.1"/>
    </source>
</evidence>
<sequence>MIINPLIQDTQGGKVNDRICRQTAGRCGLVVGSELWDRRDLCSKPDSTEDSPCMWACCTLPRPAADCGTDLWRGSWPAQALSSSSDCGSK</sequence>
<accession>A0A4Y2AP40</accession>
<reference evidence="1 2" key="1">
    <citation type="journal article" date="2019" name="Sci. Rep.">
        <title>Orb-weaving spider Araneus ventricosus genome elucidates the spidroin gene catalogue.</title>
        <authorList>
            <person name="Kono N."/>
            <person name="Nakamura H."/>
            <person name="Ohtoshi R."/>
            <person name="Moran D.A.P."/>
            <person name="Shinohara A."/>
            <person name="Yoshida Y."/>
            <person name="Fujiwara M."/>
            <person name="Mori M."/>
            <person name="Tomita M."/>
            <person name="Arakawa K."/>
        </authorList>
    </citation>
    <scope>NUCLEOTIDE SEQUENCE [LARGE SCALE GENOMIC DNA]</scope>
</reference>
<protein>
    <submittedName>
        <fullName evidence="1">Uncharacterized protein</fullName>
    </submittedName>
</protein>
<dbReference type="EMBL" id="BGPR01000025">
    <property type="protein sequence ID" value="GBL81277.1"/>
    <property type="molecule type" value="Genomic_DNA"/>
</dbReference>
<comment type="caution">
    <text evidence="1">The sequence shown here is derived from an EMBL/GenBank/DDBJ whole genome shotgun (WGS) entry which is preliminary data.</text>
</comment>
<dbReference type="Proteomes" id="UP000499080">
    <property type="component" value="Unassembled WGS sequence"/>
</dbReference>
<proteinExistence type="predicted"/>